<name>A0AAD7AVX7_9AGAR</name>
<reference evidence="5" key="1">
    <citation type="submission" date="2023-03" db="EMBL/GenBank/DDBJ databases">
        <title>Massive genome expansion in bonnet fungi (Mycena s.s.) driven by repeated elements and novel gene families across ecological guilds.</title>
        <authorList>
            <consortium name="Lawrence Berkeley National Laboratory"/>
            <person name="Harder C.B."/>
            <person name="Miyauchi S."/>
            <person name="Viragh M."/>
            <person name="Kuo A."/>
            <person name="Thoen E."/>
            <person name="Andreopoulos B."/>
            <person name="Lu D."/>
            <person name="Skrede I."/>
            <person name="Drula E."/>
            <person name="Henrissat B."/>
            <person name="Morin E."/>
            <person name="Kohler A."/>
            <person name="Barry K."/>
            <person name="LaButti K."/>
            <person name="Morin E."/>
            <person name="Salamov A."/>
            <person name="Lipzen A."/>
            <person name="Mereny Z."/>
            <person name="Hegedus B."/>
            <person name="Baldrian P."/>
            <person name="Stursova M."/>
            <person name="Weitz H."/>
            <person name="Taylor A."/>
            <person name="Grigoriev I.V."/>
            <person name="Nagy L.G."/>
            <person name="Martin F."/>
            <person name="Kauserud H."/>
        </authorList>
    </citation>
    <scope>NUCLEOTIDE SEQUENCE</scope>
    <source>
        <strain evidence="5">CBHHK002</strain>
    </source>
</reference>
<dbReference type="GO" id="GO:0046872">
    <property type="term" value="F:metal ion binding"/>
    <property type="evidence" value="ECO:0007669"/>
    <property type="project" value="UniProtKB-KW"/>
</dbReference>
<proteinExistence type="inferred from homology"/>
<evidence type="ECO:0000256" key="3">
    <source>
        <dbReference type="ARBA" id="ARBA00022833"/>
    </source>
</evidence>
<dbReference type="Gene3D" id="2.170.150.70">
    <property type="match status" value="2"/>
</dbReference>
<comment type="similarity">
    <text evidence="1">Belongs to the Gfa family.</text>
</comment>
<dbReference type="EMBL" id="JARIHO010000001">
    <property type="protein sequence ID" value="KAJ7369017.1"/>
    <property type="molecule type" value="Genomic_DNA"/>
</dbReference>
<dbReference type="InterPro" id="IPR006913">
    <property type="entry name" value="CENP-V/GFA"/>
</dbReference>
<evidence type="ECO:0000256" key="1">
    <source>
        <dbReference type="ARBA" id="ARBA00005495"/>
    </source>
</evidence>
<feature type="domain" description="CENP-V/GFA" evidence="4">
    <location>
        <begin position="151"/>
        <end position="271"/>
    </location>
</feature>
<dbReference type="InterPro" id="IPR052355">
    <property type="entry name" value="CENP-V-like"/>
</dbReference>
<keyword evidence="3" id="KW-0862">Zinc</keyword>
<dbReference type="AlphaFoldDB" id="A0AAD7AVX7"/>
<dbReference type="PANTHER" id="PTHR28620">
    <property type="entry name" value="CENTROMERE PROTEIN V"/>
    <property type="match status" value="1"/>
</dbReference>
<protein>
    <submittedName>
        <fullName evidence="5">Mss4-like protein</fullName>
    </submittedName>
</protein>
<accession>A0AAD7AVX7</accession>
<sequence length="272" mass="30214">MSETSPLIEYRGNCHCGAFKFKLRVPELNEALSCNCSICSKNGYLWTFPERDQFTVVKGDESTTLKSYRFGKQTIMHKFCPTCGTSVMQARMPNCTDARIPIMGINIRTLEGVDVDSLKVNAFEGCMAEGAPHKVPELVATGLVPEGSTAYHGNCHCGAVAYTLLAPQKISKVTWCNCSICSRDAVLWIYPDTDTITFRGRESAAEYTFSSRVAYHGFCKVCGVSVYERFDNSHDPRTALNVRTMHGLDVATLEIRLFDGKAMPPVYSVWEP</sequence>
<evidence type="ECO:0000313" key="6">
    <source>
        <dbReference type="Proteomes" id="UP001218218"/>
    </source>
</evidence>
<organism evidence="5 6">
    <name type="scientific">Mycena albidolilacea</name>
    <dbReference type="NCBI Taxonomy" id="1033008"/>
    <lineage>
        <taxon>Eukaryota</taxon>
        <taxon>Fungi</taxon>
        <taxon>Dikarya</taxon>
        <taxon>Basidiomycota</taxon>
        <taxon>Agaricomycotina</taxon>
        <taxon>Agaricomycetes</taxon>
        <taxon>Agaricomycetidae</taxon>
        <taxon>Agaricales</taxon>
        <taxon>Marasmiineae</taxon>
        <taxon>Mycenaceae</taxon>
        <taxon>Mycena</taxon>
    </lineage>
</organism>
<keyword evidence="2" id="KW-0479">Metal-binding</keyword>
<comment type="caution">
    <text evidence="5">The sequence shown here is derived from an EMBL/GenBank/DDBJ whole genome shotgun (WGS) entry which is preliminary data.</text>
</comment>
<dbReference type="PROSITE" id="PS51891">
    <property type="entry name" value="CENP_V_GFA"/>
    <property type="match status" value="2"/>
</dbReference>
<evidence type="ECO:0000259" key="4">
    <source>
        <dbReference type="PROSITE" id="PS51891"/>
    </source>
</evidence>
<evidence type="ECO:0000256" key="2">
    <source>
        <dbReference type="ARBA" id="ARBA00022723"/>
    </source>
</evidence>
<dbReference type="GO" id="GO:0016846">
    <property type="term" value="F:carbon-sulfur lyase activity"/>
    <property type="evidence" value="ECO:0007669"/>
    <property type="project" value="InterPro"/>
</dbReference>
<dbReference type="Pfam" id="PF04828">
    <property type="entry name" value="GFA"/>
    <property type="match status" value="2"/>
</dbReference>
<feature type="domain" description="CENP-V/GFA" evidence="4">
    <location>
        <begin position="10"/>
        <end position="124"/>
    </location>
</feature>
<dbReference type="PANTHER" id="PTHR28620:SF1">
    <property type="entry name" value="CENP-V_GFA DOMAIN-CONTAINING PROTEIN"/>
    <property type="match status" value="1"/>
</dbReference>
<keyword evidence="6" id="KW-1185">Reference proteome</keyword>
<dbReference type="SUPFAM" id="SSF51316">
    <property type="entry name" value="Mss4-like"/>
    <property type="match status" value="2"/>
</dbReference>
<dbReference type="InterPro" id="IPR011057">
    <property type="entry name" value="Mss4-like_sf"/>
</dbReference>
<evidence type="ECO:0000313" key="5">
    <source>
        <dbReference type="EMBL" id="KAJ7369017.1"/>
    </source>
</evidence>
<gene>
    <name evidence="5" type="ORF">DFH08DRAFT_676636</name>
</gene>
<dbReference type="Proteomes" id="UP001218218">
    <property type="component" value="Unassembled WGS sequence"/>
</dbReference>